<evidence type="ECO:0000313" key="15">
    <source>
        <dbReference type="EMBL" id="PIQ98600.1"/>
    </source>
</evidence>
<dbReference type="InterPro" id="IPR002320">
    <property type="entry name" value="Thr-tRNA-ligase_IIa"/>
</dbReference>
<dbReference type="SUPFAM" id="SSF55186">
    <property type="entry name" value="ThrRS/AlaRS common domain"/>
    <property type="match status" value="1"/>
</dbReference>
<dbReference type="PANTHER" id="PTHR11451">
    <property type="entry name" value="THREONINE-TRNA LIGASE"/>
    <property type="match status" value="1"/>
</dbReference>
<evidence type="ECO:0000256" key="2">
    <source>
        <dbReference type="ARBA" id="ARBA00022490"/>
    </source>
</evidence>
<keyword evidence="5 13" id="KW-0479">Metal-binding</keyword>
<evidence type="ECO:0000259" key="14">
    <source>
        <dbReference type="PROSITE" id="PS50862"/>
    </source>
</evidence>
<proteinExistence type="inferred from homology"/>
<dbReference type="EC" id="6.1.1.3" evidence="13"/>
<dbReference type="InterPro" id="IPR002314">
    <property type="entry name" value="aa-tRNA-synt_IIb"/>
</dbReference>
<name>A0A2H0MPM3_9BACT</name>
<dbReference type="FunFam" id="3.40.50.800:FF:000001">
    <property type="entry name" value="Threonine--tRNA ligase"/>
    <property type="match status" value="1"/>
</dbReference>
<dbReference type="Pfam" id="PF07973">
    <property type="entry name" value="tRNA_SAD"/>
    <property type="match status" value="1"/>
</dbReference>
<evidence type="ECO:0000256" key="4">
    <source>
        <dbReference type="ARBA" id="ARBA00022598"/>
    </source>
</evidence>
<sequence length="582" mass="67134">MKTETIRHSLAHILAYAVQELFPGVKFGIGPAIENGFYYDFDTNTDQHRLENRLTQITEGDLPKIEKKMKEIIKQGISFKKEVVSKEKAKEIFKSQPYKLELIEGLPGKTVSLYKSGGFTDLCKGPHVKSTKEIPQDSFKLTRIAGAYWRGSERNPQLSRIYGIGFQTKKELETHLLKEVEAEKRDHRVLGQKMDLFHIDDEVGPGLILWHPKGAILKKIIMDYALREYLNNGYQLVDTPHIAKINLWKTSGHLDFYKENMMPPLHMAEIGKEEKDDYQIKPMNCPFHIAIYKTKIRSYKDLPIRYTEMGTVYRYERSGTLHGLVRVRQITQDDAHIICTPKQLADELFSALKLTKKILKDFGFKDFSIYLSTRPEKFVGTPKIWQKAENALQYALKKLKLKYQTDAGGGAFYGPKIDIKIKDSLDREWQCTTIQLDFNLPERFEMTYIDEKGKKQRPIMIHRALLGAMERFIGILLEYYGGALPLWLAPVQIWVIPVGNQHKKYAKEVYEKLQAAGFRCELKDEAETVSKKIREGEVQKIPYLLVVGDKEMKLSGVRARSKNKDLGIMKLTAFIKKYGKLS</sequence>
<dbReference type="InterPro" id="IPR045864">
    <property type="entry name" value="aa-tRNA-synth_II/BPL/LPL"/>
</dbReference>
<dbReference type="CDD" id="cd00860">
    <property type="entry name" value="ThrRS_anticodon"/>
    <property type="match status" value="1"/>
</dbReference>
<gene>
    <name evidence="13" type="primary">thrS</name>
    <name evidence="15" type="ORF">COV64_00350</name>
</gene>
<keyword evidence="8 13" id="KW-0067">ATP-binding</keyword>
<evidence type="ECO:0000256" key="1">
    <source>
        <dbReference type="ARBA" id="ARBA00008226"/>
    </source>
</evidence>
<comment type="subunit">
    <text evidence="13">Homodimer.</text>
</comment>
<evidence type="ECO:0000256" key="13">
    <source>
        <dbReference type="HAMAP-Rule" id="MF_00184"/>
    </source>
</evidence>
<organism evidence="15 16">
    <name type="scientific">Candidatus Nealsonbacteria bacterium CG11_big_fil_rev_8_21_14_0_20_39_9</name>
    <dbReference type="NCBI Taxonomy" id="1974715"/>
    <lineage>
        <taxon>Bacteria</taxon>
        <taxon>Candidatus Nealsoniibacteriota</taxon>
    </lineage>
</organism>
<dbReference type="InterPro" id="IPR047246">
    <property type="entry name" value="ThrRS_anticodon"/>
</dbReference>
<evidence type="ECO:0000256" key="11">
    <source>
        <dbReference type="ARBA" id="ARBA00023146"/>
    </source>
</evidence>
<dbReference type="GO" id="GO:0005524">
    <property type="term" value="F:ATP binding"/>
    <property type="evidence" value="ECO:0007669"/>
    <property type="project" value="UniProtKB-UniRule"/>
</dbReference>
<dbReference type="Gene3D" id="3.30.980.10">
    <property type="entry name" value="Threonyl-trna Synthetase, Chain A, domain 2"/>
    <property type="match status" value="1"/>
</dbReference>
<dbReference type="Pfam" id="PF03129">
    <property type="entry name" value="HGTP_anticodon"/>
    <property type="match status" value="1"/>
</dbReference>
<dbReference type="SMART" id="SM00863">
    <property type="entry name" value="tRNA_SAD"/>
    <property type="match status" value="1"/>
</dbReference>
<evidence type="ECO:0000256" key="5">
    <source>
        <dbReference type="ARBA" id="ARBA00022723"/>
    </source>
</evidence>
<feature type="binding site" evidence="13">
    <location>
        <position position="336"/>
    </location>
    <ligand>
        <name>Zn(2+)</name>
        <dbReference type="ChEBI" id="CHEBI:29105"/>
        <note>catalytic</note>
    </ligand>
</feature>
<dbReference type="Proteomes" id="UP000229381">
    <property type="component" value="Unassembled WGS sequence"/>
</dbReference>
<dbReference type="PROSITE" id="PS50862">
    <property type="entry name" value="AA_TRNA_LIGASE_II"/>
    <property type="match status" value="1"/>
</dbReference>
<dbReference type="CDD" id="cd00771">
    <property type="entry name" value="ThrRS_core"/>
    <property type="match status" value="1"/>
</dbReference>
<dbReference type="InterPro" id="IPR033728">
    <property type="entry name" value="ThrRS_core"/>
</dbReference>
<dbReference type="EMBL" id="PCWI01000008">
    <property type="protein sequence ID" value="PIQ98600.1"/>
    <property type="molecule type" value="Genomic_DNA"/>
</dbReference>
<dbReference type="InterPro" id="IPR004154">
    <property type="entry name" value="Anticodon-bd"/>
</dbReference>
<dbReference type="GO" id="GO:0006435">
    <property type="term" value="P:threonyl-tRNA aminoacylation"/>
    <property type="evidence" value="ECO:0007669"/>
    <property type="project" value="UniProtKB-UniRule"/>
</dbReference>
<dbReference type="SUPFAM" id="SSF52954">
    <property type="entry name" value="Class II aaRS ABD-related"/>
    <property type="match status" value="1"/>
</dbReference>
<evidence type="ECO:0000313" key="16">
    <source>
        <dbReference type="Proteomes" id="UP000229381"/>
    </source>
</evidence>
<evidence type="ECO:0000256" key="9">
    <source>
        <dbReference type="ARBA" id="ARBA00022884"/>
    </source>
</evidence>
<keyword evidence="6 13" id="KW-0547">Nucleotide-binding</keyword>
<dbReference type="GO" id="GO:0046872">
    <property type="term" value="F:metal ion binding"/>
    <property type="evidence" value="ECO:0007669"/>
    <property type="project" value="UniProtKB-KW"/>
</dbReference>
<comment type="subcellular location">
    <subcellularLocation>
        <location evidence="13">Cytoplasm</location>
    </subcellularLocation>
</comment>
<comment type="caution">
    <text evidence="13">Lacks conserved residue(s) required for the propagation of feature annotation.</text>
</comment>
<evidence type="ECO:0000256" key="12">
    <source>
        <dbReference type="ARBA" id="ARBA00049515"/>
    </source>
</evidence>
<keyword evidence="4 13" id="KW-0436">Ligase</keyword>
<comment type="similarity">
    <text evidence="1 13">Belongs to the class-II aminoacyl-tRNA synthetase family.</text>
</comment>
<comment type="caution">
    <text evidence="15">The sequence shown here is derived from an EMBL/GenBank/DDBJ whole genome shotgun (WGS) entry which is preliminary data.</text>
</comment>
<dbReference type="GO" id="GO:0000049">
    <property type="term" value="F:tRNA binding"/>
    <property type="evidence" value="ECO:0007669"/>
    <property type="project" value="UniProtKB-KW"/>
</dbReference>
<dbReference type="InterPro" id="IPR036621">
    <property type="entry name" value="Anticodon-bd_dom_sf"/>
</dbReference>
<evidence type="ECO:0000256" key="10">
    <source>
        <dbReference type="ARBA" id="ARBA00022917"/>
    </source>
</evidence>
<comment type="catalytic activity">
    <reaction evidence="12 13">
        <text>tRNA(Thr) + L-threonine + ATP = L-threonyl-tRNA(Thr) + AMP + diphosphate + H(+)</text>
        <dbReference type="Rhea" id="RHEA:24624"/>
        <dbReference type="Rhea" id="RHEA-COMP:9670"/>
        <dbReference type="Rhea" id="RHEA-COMP:9704"/>
        <dbReference type="ChEBI" id="CHEBI:15378"/>
        <dbReference type="ChEBI" id="CHEBI:30616"/>
        <dbReference type="ChEBI" id="CHEBI:33019"/>
        <dbReference type="ChEBI" id="CHEBI:57926"/>
        <dbReference type="ChEBI" id="CHEBI:78442"/>
        <dbReference type="ChEBI" id="CHEBI:78534"/>
        <dbReference type="ChEBI" id="CHEBI:456215"/>
        <dbReference type="EC" id="6.1.1.3"/>
    </reaction>
</comment>
<dbReference type="NCBIfam" id="TIGR00418">
    <property type="entry name" value="thrS"/>
    <property type="match status" value="1"/>
</dbReference>
<dbReference type="Pfam" id="PF00587">
    <property type="entry name" value="tRNA-synt_2b"/>
    <property type="match status" value="1"/>
</dbReference>
<accession>A0A2H0MPM3</accession>
<dbReference type="InterPro" id="IPR018163">
    <property type="entry name" value="Thr/Ala-tRNA-synth_IIc_edit"/>
</dbReference>
<dbReference type="SUPFAM" id="SSF55681">
    <property type="entry name" value="Class II aaRS and biotin synthetases"/>
    <property type="match status" value="1"/>
</dbReference>
<dbReference type="Gene3D" id="3.30.54.20">
    <property type="match status" value="1"/>
</dbReference>
<dbReference type="GO" id="GO:0005737">
    <property type="term" value="C:cytoplasm"/>
    <property type="evidence" value="ECO:0007669"/>
    <property type="project" value="UniProtKB-SubCell"/>
</dbReference>
<dbReference type="FunFam" id="3.30.930.10:FF:000002">
    <property type="entry name" value="Threonine--tRNA ligase"/>
    <property type="match status" value="1"/>
</dbReference>
<dbReference type="InterPro" id="IPR012947">
    <property type="entry name" value="tRNA_SAD"/>
</dbReference>
<keyword evidence="2 13" id="KW-0963">Cytoplasm</keyword>
<keyword evidence="11 13" id="KW-0030">Aminoacyl-tRNA synthetase</keyword>
<evidence type="ECO:0000256" key="7">
    <source>
        <dbReference type="ARBA" id="ARBA00022833"/>
    </source>
</evidence>
<keyword evidence="7 13" id="KW-0862">Zinc</keyword>
<dbReference type="FunFam" id="3.30.980.10:FF:000005">
    <property type="entry name" value="Threonyl-tRNA synthetase, mitochondrial"/>
    <property type="match status" value="1"/>
</dbReference>
<keyword evidence="10 13" id="KW-0648">Protein biosynthesis</keyword>
<feature type="domain" description="Aminoacyl-transfer RNA synthetases class-II family profile" evidence="14">
    <location>
        <begin position="186"/>
        <end position="485"/>
    </location>
</feature>
<dbReference type="AlphaFoldDB" id="A0A2H0MPM3"/>
<feature type="binding site" evidence="13">
    <location>
        <position position="285"/>
    </location>
    <ligand>
        <name>Zn(2+)</name>
        <dbReference type="ChEBI" id="CHEBI:29105"/>
        <note>catalytic</note>
    </ligand>
</feature>
<feature type="binding site" evidence="13">
    <location>
        <position position="462"/>
    </location>
    <ligand>
        <name>Zn(2+)</name>
        <dbReference type="ChEBI" id="CHEBI:29105"/>
        <note>catalytic</note>
    </ligand>
</feature>
<dbReference type="GO" id="GO:0004829">
    <property type="term" value="F:threonine-tRNA ligase activity"/>
    <property type="evidence" value="ECO:0007669"/>
    <property type="project" value="UniProtKB-UniRule"/>
</dbReference>
<dbReference type="Gene3D" id="3.40.50.800">
    <property type="entry name" value="Anticodon-binding domain"/>
    <property type="match status" value="1"/>
</dbReference>
<protein>
    <recommendedName>
        <fullName evidence="13">Threonine--tRNA ligase</fullName>
        <ecNumber evidence="13">6.1.1.3</ecNumber>
    </recommendedName>
    <alternativeName>
        <fullName evidence="13">Threonyl-tRNA synthetase</fullName>
        <shortName evidence="13">ThrRS</shortName>
    </alternativeName>
</protein>
<evidence type="ECO:0000256" key="6">
    <source>
        <dbReference type="ARBA" id="ARBA00022741"/>
    </source>
</evidence>
<keyword evidence="3 13" id="KW-0820">tRNA-binding</keyword>
<dbReference type="InterPro" id="IPR006195">
    <property type="entry name" value="aa-tRNA-synth_II"/>
</dbReference>
<dbReference type="PRINTS" id="PR01047">
    <property type="entry name" value="TRNASYNTHTHR"/>
</dbReference>
<keyword evidence="9 13" id="KW-0694">RNA-binding</keyword>
<comment type="cofactor">
    <cofactor evidence="13">
        <name>Zn(2+)</name>
        <dbReference type="ChEBI" id="CHEBI:29105"/>
    </cofactor>
    <text evidence="13">Binds 1 zinc ion per subunit.</text>
</comment>
<reference evidence="15 16" key="1">
    <citation type="submission" date="2017-09" db="EMBL/GenBank/DDBJ databases">
        <title>Depth-based differentiation of microbial function through sediment-hosted aquifers and enrichment of novel symbionts in the deep terrestrial subsurface.</title>
        <authorList>
            <person name="Probst A.J."/>
            <person name="Ladd B."/>
            <person name="Jarett J.K."/>
            <person name="Geller-Mcgrath D.E."/>
            <person name="Sieber C.M."/>
            <person name="Emerson J.B."/>
            <person name="Anantharaman K."/>
            <person name="Thomas B.C."/>
            <person name="Malmstrom R."/>
            <person name="Stieglmeier M."/>
            <person name="Klingl A."/>
            <person name="Woyke T."/>
            <person name="Ryan C.M."/>
            <person name="Banfield J.F."/>
        </authorList>
    </citation>
    <scope>NUCLEOTIDE SEQUENCE [LARGE SCALE GENOMIC DNA]</scope>
    <source>
        <strain evidence="15">CG11_big_fil_rev_8_21_14_0_20_39_9</strain>
    </source>
</reference>
<evidence type="ECO:0000256" key="8">
    <source>
        <dbReference type="ARBA" id="ARBA00022840"/>
    </source>
</evidence>
<dbReference type="HAMAP" id="MF_00184">
    <property type="entry name" value="Thr_tRNA_synth"/>
    <property type="match status" value="1"/>
</dbReference>
<evidence type="ECO:0000256" key="3">
    <source>
        <dbReference type="ARBA" id="ARBA00022555"/>
    </source>
</evidence>
<dbReference type="Gene3D" id="3.30.930.10">
    <property type="entry name" value="Bira Bifunctional Protein, Domain 2"/>
    <property type="match status" value="1"/>
</dbReference>
<dbReference type="PANTHER" id="PTHR11451:SF44">
    <property type="entry name" value="THREONINE--TRNA LIGASE, CHLOROPLASTIC_MITOCHONDRIAL 2"/>
    <property type="match status" value="1"/>
</dbReference>